<accession>A0ABR2FPD7</accession>
<proteinExistence type="predicted"/>
<name>A0ABR2FPD7_9ROSI</name>
<gene>
    <name evidence="3" type="ORF">V6N12_068230</name>
</gene>
<protein>
    <recommendedName>
        <fullName evidence="2">SAM domain-containing protein</fullName>
    </recommendedName>
</protein>
<dbReference type="Proteomes" id="UP001472677">
    <property type="component" value="Unassembled WGS sequence"/>
</dbReference>
<keyword evidence="1" id="KW-0677">Repeat</keyword>
<dbReference type="SUPFAM" id="SSF47769">
    <property type="entry name" value="SAM/Pointed domain"/>
    <property type="match status" value="1"/>
</dbReference>
<dbReference type="PANTHER" id="PTHR10627">
    <property type="entry name" value="SCP160"/>
    <property type="match status" value="1"/>
</dbReference>
<evidence type="ECO:0000313" key="4">
    <source>
        <dbReference type="Proteomes" id="UP001472677"/>
    </source>
</evidence>
<reference evidence="3 4" key="1">
    <citation type="journal article" date="2024" name="G3 (Bethesda)">
        <title>Genome assembly of Hibiscus sabdariffa L. provides insights into metabolisms of medicinal natural products.</title>
        <authorList>
            <person name="Kim T."/>
        </authorList>
    </citation>
    <scope>NUCLEOTIDE SEQUENCE [LARGE SCALE GENOMIC DNA]</scope>
    <source>
        <strain evidence="3">TK-2024</strain>
        <tissue evidence="3">Old leaves</tissue>
    </source>
</reference>
<dbReference type="SMART" id="SM00454">
    <property type="entry name" value="SAM"/>
    <property type="match status" value="1"/>
</dbReference>
<dbReference type="Gene3D" id="1.10.150.50">
    <property type="entry name" value="Transcription Factor, Ets-1"/>
    <property type="match status" value="1"/>
</dbReference>
<keyword evidence="4" id="KW-1185">Reference proteome</keyword>
<evidence type="ECO:0000259" key="2">
    <source>
        <dbReference type="PROSITE" id="PS50105"/>
    </source>
</evidence>
<feature type="domain" description="SAM" evidence="2">
    <location>
        <begin position="244"/>
        <end position="307"/>
    </location>
</feature>
<comment type="caution">
    <text evidence="3">The sequence shown here is derived from an EMBL/GenBank/DDBJ whole genome shotgun (WGS) entry which is preliminary data.</text>
</comment>
<evidence type="ECO:0000256" key="1">
    <source>
        <dbReference type="ARBA" id="ARBA00022737"/>
    </source>
</evidence>
<dbReference type="EMBL" id="JBBPBM010000005">
    <property type="protein sequence ID" value="KAK8583977.1"/>
    <property type="molecule type" value="Genomic_DNA"/>
</dbReference>
<dbReference type="PANTHER" id="PTHR10627:SF65">
    <property type="entry name" value="SAM DOMAIN-CONTAINING PROTEIN"/>
    <property type="match status" value="1"/>
</dbReference>
<evidence type="ECO:0000313" key="3">
    <source>
        <dbReference type="EMBL" id="KAK8583977.1"/>
    </source>
</evidence>
<dbReference type="CDD" id="cd09487">
    <property type="entry name" value="SAM_superfamily"/>
    <property type="match status" value="1"/>
</dbReference>
<dbReference type="InterPro" id="IPR013761">
    <property type="entry name" value="SAM/pointed_sf"/>
</dbReference>
<dbReference type="Pfam" id="PF00536">
    <property type="entry name" value="SAM_1"/>
    <property type="match status" value="1"/>
</dbReference>
<dbReference type="PROSITE" id="PS50105">
    <property type="entry name" value="SAM_DOMAIN"/>
    <property type="match status" value="1"/>
</dbReference>
<sequence length="311" mass="34935">MLVLSMNSKRQRRPNVRLGEIGDVSAAFACGFSQNTREKLVQKRWKPDFPDSPEHELATTVEFSKGKSPNFLNSNPGISSLISADLQQNRENKNPNSSKLGFDLVTADEIDMMKATISFGTVTRKSRVMKRRGRSQEGNNCAFLRNSWTQSSKVSPEFSREDLKEYGGEKQFMGIDLVNGFPDISDHDALATSKDACEYNADEPGYDSWQQGNADDGWKDDCYQGDNVLLRSSDEWDRTGNTCSDVTSVKRWLEDLGFGRYAGIFEMHEVDEEALPLLTLDDLKEMGVFAVGHRRKLYTAIQQLRAGDVSS</sequence>
<organism evidence="3 4">
    <name type="scientific">Hibiscus sabdariffa</name>
    <name type="common">roselle</name>
    <dbReference type="NCBI Taxonomy" id="183260"/>
    <lineage>
        <taxon>Eukaryota</taxon>
        <taxon>Viridiplantae</taxon>
        <taxon>Streptophyta</taxon>
        <taxon>Embryophyta</taxon>
        <taxon>Tracheophyta</taxon>
        <taxon>Spermatophyta</taxon>
        <taxon>Magnoliopsida</taxon>
        <taxon>eudicotyledons</taxon>
        <taxon>Gunneridae</taxon>
        <taxon>Pentapetalae</taxon>
        <taxon>rosids</taxon>
        <taxon>malvids</taxon>
        <taxon>Malvales</taxon>
        <taxon>Malvaceae</taxon>
        <taxon>Malvoideae</taxon>
        <taxon>Hibiscus</taxon>
    </lineage>
</organism>
<dbReference type="InterPro" id="IPR001660">
    <property type="entry name" value="SAM"/>
</dbReference>